<evidence type="ECO:0000313" key="2">
    <source>
        <dbReference type="EMBL" id="CAI9285458.1"/>
    </source>
</evidence>
<proteinExistence type="predicted"/>
<feature type="compositionally biased region" description="Basic and acidic residues" evidence="1">
    <location>
        <begin position="211"/>
        <end position="220"/>
    </location>
</feature>
<evidence type="ECO:0000313" key="3">
    <source>
        <dbReference type="Proteomes" id="UP001177003"/>
    </source>
</evidence>
<dbReference type="EMBL" id="OX465081">
    <property type="protein sequence ID" value="CAI9285458.1"/>
    <property type="molecule type" value="Genomic_DNA"/>
</dbReference>
<keyword evidence="3" id="KW-1185">Reference proteome</keyword>
<name>A0AA35Z3Y3_LACSI</name>
<dbReference type="Proteomes" id="UP001177003">
    <property type="component" value="Chromosome 5"/>
</dbReference>
<organism evidence="2 3">
    <name type="scientific">Lactuca saligna</name>
    <name type="common">Willowleaf lettuce</name>
    <dbReference type="NCBI Taxonomy" id="75948"/>
    <lineage>
        <taxon>Eukaryota</taxon>
        <taxon>Viridiplantae</taxon>
        <taxon>Streptophyta</taxon>
        <taxon>Embryophyta</taxon>
        <taxon>Tracheophyta</taxon>
        <taxon>Spermatophyta</taxon>
        <taxon>Magnoliopsida</taxon>
        <taxon>eudicotyledons</taxon>
        <taxon>Gunneridae</taxon>
        <taxon>Pentapetalae</taxon>
        <taxon>asterids</taxon>
        <taxon>campanulids</taxon>
        <taxon>Asterales</taxon>
        <taxon>Asteraceae</taxon>
        <taxon>Cichorioideae</taxon>
        <taxon>Cichorieae</taxon>
        <taxon>Lactucinae</taxon>
        <taxon>Lactuca</taxon>
    </lineage>
</organism>
<protein>
    <submittedName>
        <fullName evidence="2">Uncharacterized protein</fullName>
    </submittedName>
</protein>
<sequence length="238" mass="26693">MCSIGATLLNTITIIIDIIDSCSMCGLGCINLMSFDSLVVVASEPEPINVDTTSQTNLRSYYRTRSTHSLVAAKPEPKPINVDTTSQKNVRRDYRARSTTVTENIISQPTEGVGSEPIHINIVESSKIKEHRNKNFKIRTLKENVESGKPVDNKDKQETIPIDSTGVRRMKRKGSTRTTPIKDNKKLVEASVQWKKPRSLNELLMESMSGSKRDNEKVEIGMDMEDKEDVVKRKKGSE</sequence>
<evidence type="ECO:0000256" key="1">
    <source>
        <dbReference type="SAM" id="MobiDB-lite"/>
    </source>
</evidence>
<dbReference type="AlphaFoldDB" id="A0AA35Z3Y3"/>
<feature type="region of interest" description="Disordered" evidence="1">
    <location>
        <begin position="206"/>
        <end position="238"/>
    </location>
</feature>
<gene>
    <name evidence="2" type="ORF">LSALG_LOCUS24922</name>
</gene>
<accession>A0AA35Z3Y3</accession>
<reference evidence="2" key="1">
    <citation type="submission" date="2023-04" db="EMBL/GenBank/DDBJ databases">
        <authorList>
            <person name="Vijverberg K."/>
            <person name="Xiong W."/>
            <person name="Schranz E."/>
        </authorList>
    </citation>
    <scope>NUCLEOTIDE SEQUENCE</scope>
</reference>